<dbReference type="AlphaFoldDB" id="M3H112"/>
<reference evidence="1 2" key="1">
    <citation type="submission" date="2013-02" db="EMBL/GenBank/DDBJ databases">
        <authorList>
            <person name="Harkins D.M."/>
            <person name="Durkin A.S."/>
            <person name="Brinkac L.M."/>
            <person name="Haft D.H."/>
            <person name="Selengut J.D."/>
            <person name="Sanka R."/>
            <person name="DePew J."/>
            <person name="Purushe J."/>
            <person name="Tulsiani S.M."/>
            <person name="Graham G.C."/>
            <person name="Burns M.-A."/>
            <person name="Dohnt M.F."/>
            <person name="Smythe L.D."/>
            <person name="McKay D.B."/>
            <person name="Craig S.B."/>
            <person name="Vinetz J.M."/>
            <person name="Sutton G.G."/>
            <person name="Nierman W.C."/>
            <person name="Fouts D.E."/>
        </authorList>
    </citation>
    <scope>NUCLEOTIDE SEQUENCE [LARGE SCALE GENOMIC DNA]</scope>
    <source>
        <strain evidence="1 2">LT2186</strain>
    </source>
</reference>
<dbReference type="EMBL" id="AFME02000073">
    <property type="protein sequence ID" value="EMG12653.1"/>
    <property type="molecule type" value="Genomic_DNA"/>
</dbReference>
<comment type="caution">
    <text evidence="1">The sequence shown here is derived from an EMBL/GenBank/DDBJ whole genome shotgun (WGS) entry which is preliminary data.</text>
</comment>
<dbReference type="Proteomes" id="UP000011776">
    <property type="component" value="Unassembled WGS sequence"/>
</dbReference>
<sequence length="103" mass="12269">MSSREITILKIQEPTRSIASLTRIMEEELSQYRKTLPKGFREEVDCDEDTVLFLHVDFLPLDFQKTTELLLTGKKIWFQLWRSIFKARFLCKRLGMKKVKLCL</sequence>
<accession>M3H112</accession>
<name>M3H112_LEPIR</name>
<dbReference type="BioCyc" id="LINT1001599:G11K9-3403-MONOMER"/>
<gene>
    <name evidence="1" type="ORF">LEP1GSC151_1707</name>
</gene>
<proteinExistence type="predicted"/>
<evidence type="ECO:0000313" key="2">
    <source>
        <dbReference type="Proteomes" id="UP000011776"/>
    </source>
</evidence>
<protein>
    <submittedName>
        <fullName evidence="1">Uncharacterized protein</fullName>
    </submittedName>
</protein>
<evidence type="ECO:0000313" key="1">
    <source>
        <dbReference type="EMBL" id="EMG12653.1"/>
    </source>
</evidence>
<organism evidence="1 2">
    <name type="scientific">Leptospira interrogans serovar Grippotyphosa str. LT2186</name>
    <dbReference type="NCBI Taxonomy" id="1001599"/>
    <lineage>
        <taxon>Bacteria</taxon>
        <taxon>Pseudomonadati</taxon>
        <taxon>Spirochaetota</taxon>
        <taxon>Spirochaetia</taxon>
        <taxon>Leptospirales</taxon>
        <taxon>Leptospiraceae</taxon>
        <taxon>Leptospira</taxon>
    </lineage>
</organism>